<reference evidence="1 2" key="1">
    <citation type="submission" date="2012-05" db="EMBL/GenBank/DDBJ databases">
        <title>Recombination and specialization in a pathogen metapopulation.</title>
        <authorList>
            <person name="Gardiner A."/>
            <person name="Kemen E."/>
            <person name="Schultz-Larsen T."/>
            <person name="MacLean D."/>
            <person name="Van Oosterhout C."/>
            <person name="Jones J.D.G."/>
        </authorList>
    </citation>
    <scope>NUCLEOTIDE SEQUENCE [LARGE SCALE GENOMIC DNA]</scope>
    <source>
        <strain evidence="1 2">Ac Nc2</strain>
    </source>
</reference>
<protein>
    <submittedName>
        <fullName evidence="1">Uncharacterized protein</fullName>
    </submittedName>
</protein>
<dbReference type="AlphaFoldDB" id="A0A024GM37"/>
<sequence length="135" mass="15625">MIENGIFSSWAVFNRVRVFGTNINQTKFPPRQTRVVVISWSSCIVEQSLKLFKFFSINAITASYKSLTQRSELLNIVLHFHYSRVNIHMSKLLPHHICKEHHLHSLLSCTHPFVNFTLATCHFIHSFAILTDTSI</sequence>
<organism evidence="1 2">
    <name type="scientific">Albugo candida</name>
    <dbReference type="NCBI Taxonomy" id="65357"/>
    <lineage>
        <taxon>Eukaryota</taxon>
        <taxon>Sar</taxon>
        <taxon>Stramenopiles</taxon>
        <taxon>Oomycota</taxon>
        <taxon>Peronosporomycetes</taxon>
        <taxon>Albuginales</taxon>
        <taxon>Albuginaceae</taxon>
        <taxon>Albugo</taxon>
    </lineage>
</organism>
<accession>A0A024GM37</accession>
<evidence type="ECO:0000313" key="2">
    <source>
        <dbReference type="Proteomes" id="UP000053237"/>
    </source>
</evidence>
<evidence type="ECO:0000313" key="1">
    <source>
        <dbReference type="EMBL" id="CCI47910.1"/>
    </source>
</evidence>
<gene>
    <name evidence="1" type="ORF">BN9_089530</name>
</gene>
<dbReference type="EMBL" id="CAIX01000194">
    <property type="protein sequence ID" value="CCI47910.1"/>
    <property type="molecule type" value="Genomic_DNA"/>
</dbReference>
<dbReference type="InParanoid" id="A0A024GM37"/>
<keyword evidence="2" id="KW-1185">Reference proteome</keyword>
<proteinExistence type="predicted"/>
<name>A0A024GM37_9STRA</name>
<comment type="caution">
    <text evidence="1">The sequence shown here is derived from an EMBL/GenBank/DDBJ whole genome shotgun (WGS) entry which is preliminary data.</text>
</comment>
<dbReference type="Proteomes" id="UP000053237">
    <property type="component" value="Unassembled WGS sequence"/>
</dbReference>